<dbReference type="AlphaFoldDB" id="A0A5N6M6M6"/>
<evidence type="ECO:0000313" key="3">
    <source>
        <dbReference type="Proteomes" id="UP000326396"/>
    </source>
</evidence>
<dbReference type="PANTHER" id="PTHR35317">
    <property type="entry name" value="OS04G0629600 PROTEIN"/>
    <property type="match status" value="1"/>
</dbReference>
<comment type="caution">
    <text evidence="2">The sequence shown here is derived from an EMBL/GenBank/DDBJ whole genome shotgun (WGS) entry which is preliminary data.</text>
</comment>
<name>A0A5N6M6M6_9ASTR</name>
<dbReference type="Pfam" id="PF14223">
    <property type="entry name" value="Retrotran_gag_2"/>
    <property type="match status" value="1"/>
</dbReference>
<dbReference type="OrthoDB" id="1710004at2759"/>
<keyword evidence="3" id="KW-1185">Reference proteome</keyword>
<accession>A0A5N6M6M6</accession>
<organism evidence="2 3">
    <name type="scientific">Mikania micrantha</name>
    <name type="common">bitter vine</name>
    <dbReference type="NCBI Taxonomy" id="192012"/>
    <lineage>
        <taxon>Eukaryota</taxon>
        <taxon>Viridiplantae</taxon>
        <taxon>Streptophyta</taxon>
        <taxon>Embryophyta</taxon>
        <taxon>Tracheophyta</taxon>
        <taxon>Spermatophyta</taxon>
        <taxon>Magnoliopsida</taxon>
        <taxon>eudicotyledons</taxon>
        <taxon>Gunneridae</taxon>
        <taxon>Pentapetalae</taxon>
        <taxon>asterids</taxon>
        <taxon>campanulids</taxon>
        <taxon>Asterales</taxon>
        <taxon>Asteraceae</taxon>
        <taxon>Asteroideae</taxon>
        <taxon>Heliantheae alliance</taxon>
        <taxon>Eupatorieae</taxon>
        <taxon>Mikania</taxon>
    </lineage>
</organism>
<gene>
    <name evidence="2" type="ORF">E3N88_31596</name>
</gene>
<dbReference type="PANTHER" id="PTHR35317:SF35">
    <property type="entry name" value="DUF4219 DOMAIN-CONTAINING PROTEIN"/>
    <property type="match status" value="1"/>
</dbReference>
<protein>
    <recommendedName>
        <fullName evidence="4">DUF4219 domain-containing protein</fullName>
    </recommendedName>
</protein>
<feature type="region of interest" description="Disordered" evidence="1">
    <location>
        <begin position="224"/>
        <end position="243"/>
    </location>
</feature>
<evidence type="ECO:0008006" key="4">
    <source>
        <dbReference type="Google" id="ProtNLM"/>
    </source>
</evidence>
<reference evidence="2 3" key="1">
    <citation type="submission" date="2019-05" db="EMBL/GenBank/DDBJ databases">
        <title>Mikania micrantha, genome provides insights into the molecular mechanism of rapid growth.</title>
        <authorList>
            <person name="Liu B."/>
        </authorList>
    </citation>
    <scope>NUCLEOTIDE SEQUENCE [LARGE SCALE GENOMIC DNA]</scope>
    <source>
        <strain evidence="2">NLD-2019</strain>
        <tissue evidence="2">Leaf</tissue>
    </source>
</reference>
<dbReference type="Proteomes" id="UP000326396">
    <property type="component" value="Linkage Group LG6"/>
</dbReference>
<dbReference type="EMBL" id="SZYD01000016">
    <property type="protein sequence ID" value="KAD3336077.1"/>
    <property type="molecule type" value="Genomic_DNA"/>
</dbReference>
<proteinExistence type="predicted"/>
<evidence type="ECO:0000313" key="2">
    <source>
        <dbReference type="EMBL" id="KAD3336077.1"/>
    </source>
</evidence>
<sequence>MAEASNLTDTPHTPIPIFKGDGYEHWSVRMRTILRSRELWEIVNLGMTDHGDNLERNRKEAKNDARAMAVIQQGVHDMLFSRIASADTAQEAWEILRLEFQGDSQVKSVRIQGLRREFENLSMKDGEVVGEYFSRVMANVSQQRAFGEEVVDQKIVEKILRSLTEKFDHVVPSIEVAYDLTQLSPVKLMGCLQSQEERLNCRSTDQKGIDKERSDEQALQVIQQNRRQNNEGYQAGRGRGRGFARGRGRAALLIEPFNSKTSHDINPAIINHIKKHY</sequence>
<evidence type="ECO:0000256" key="1">
    <source>
        <dbReference type="SAM" id="MobiDB-lite"/>
    </source>
</evidence>